<comment type="caution">
    <text evidence="6">The sequence shown here is derived from an EMBL/GenBank/DDBJ whole genome shotgun (WGS) entry which is preliminary data.</text>
</comment>
<dbReference type="InterPro" id="IPR022488">
    <property type="entry name" value="PPK2-related"/>
</dbReference>
<accession>A0ABS8G5S1</accession>
<name>A0ABS8G5S1_9ALTE</name>
<evidence type="ECO:0000256" key="3">
    <source>
        <dbReference type="ARBA" id="ARBA00022777"/>
    </source>
</evidence>
<keyword evidence="3 4" id="KW-0418">Kinase</keyword>
<dbReference type="Pfam" id="PF03976">
    <property type="entry name" value="PPK2"/>
    <property type="match status" value="1"/>
</dbReference>
<sequence>MDKTTYKQQLSQLSHRLVEWQSWVAATGQRVVILFEGRDAAGKGSMIRAISRHLNPRIVRVAALGKPSDKQRSQWYFQRYVAELPSAGEVVLFDRSWYNRAGVEQVMGFCTDAEYQEFLRTCPMFEDMLQGSGILLRKYWLSVSDEEQQRRFQARIDNPLKRWKFSNMDNESRRRWVAYSQAKDAMFAHTDVASSPWWVVDADDKRRARLNCIAHLLDSMPIEPHPYPKESLWPIQREGYERPPMHHQNHVPKRY</sequence>
<feature type="domain" description="Polyphosphate kinase-2-related" evidence="5">
    <location>
        <begin position="2"/>
        <end position="222"/>
    </location>
</feature>
<dbReference type="PANTHER" id="PTHR34383">
    <property type="entry name" value="POLYPHOSPHATE:AMP PHOSPHOTRANSFERASE-RELATED"/>
    <property type="match status" value="1"/>
</dbReference>
<dbReference type="EMBL" id="JAJEWP010000001">
    <property type="protein sequence ID" value="MCC2615865.1"/>
    <property type="molecule type" value="Genomic_DNA"/>
</dbReference>
<evidence type="ECO:0000256" key="1">
    <source>
        <dbReference type="ARBA" id="ARBA00009924"/>
    </source>
</evidence>
<dbReference type="SUPFAM" id="SSF52540">
    <property type="entry name" value="P-loop containing nucleoside triphosphate hydrolases"/>
    <property type="match status" value="1"/>
</dbReference>
<dbReference type="RefSeq" id="WP_229158204.1">
    <property type="nucleotide sequence ID" value="NZ_JAJEWP010000001.1"/>
</dbReference>
<keyword evidence="7" id="KW-1185">Reference proteome</keyword>
<reference evidence="6 7" key="1">
    <citation type="submission" date="2021-10" db="EMBL/GenBank/DDBJ databases">
        <title>Draft genome of Aestuariibacter halophilus JC2043.</title>
        <authorList>
            <person name="Emsley S.A."/>
            <person name="Pfannmuller K.M."/>
            <person name="Ushijima B."/>
            <person name="Saw J.H."/>
            <person name="Videau P."/>
        </authorList>
    </citation>
    <scope>NUCLEOTIDE SEQUENCE [LARGE SCALE GENOMIC DNA]</scope>
    <source>
        <strain evidence="6 7">JC2043</strain>
    </source>
</reference>
<evidence type="ECO:0000313" key="7">
    <source>
        <dbReference type="Proteomes" id="UP001520878"/>
    </source>
</evidence>
<dbReference type="Gene3D" id="3.40.50.300">
    <property type="entry name" value="P-loop containing nucleotide triphosphate hydrolases"/>
    <property type="match status" value="1"/>
</dbReference>
<dbReference type="NCBIfam" id="TIGR03707">
    <property type="entry name" value="PPK2_P_aer"/>
    <property type="match status" value="1"/>
</dbReference>
<keyword evidence="2 4" id="KW-0808">Transferase</keyword>
<organism evidence="6 7">
    <name type="scientific">Fluctibacter halophilus</name>
    <dbReference type="NCBI Taxonomy" id="226011"/>
    <lineage>
        <taxon>Bacteria</taxon>
        <taxon>Pseudomonadati</taxon>
        <taxon>Pseudomonadota</taxon>
        <taxon>Gammaproteobacteria</taxon>
        <taxon>Alteromonadales</taxon>
        <taxon>Alteromonadaceae</taxon>
        <taxon>Fluctibacter</taxon>
    </lineage>
</organism>
<dbReference type="PANTHER" id="PTHR34383:SF1">
    <property type="entry name" value="ADP-POLYPHOSPHATE PHOSPHOTRANSFERASE"/>
    <property type="match status" value="1"/>
</dbReference>
<comment type="similarity">
    <text evidence="1 4">Belongs to the polyphosphate kinase 2 (PPK2) family. Class I subfamily.</text>
</comment>
<gene>
    <name evidence="6" type="primary">ppk2</name>
    <name evidence="6" type="ORF">LJ739_06400</name>
</gene>
<evidence type="ECO:0000256" key="2">
    <source>
        <dbReference type="ARBA" id="ARBA00022679"/>
    </source>
</evidence>
<evidence type="ECO:0000256" key="4">
    <source>
        <dbReference type="RuleBase" id="RU369062"/>
    </source>
</evidence>
<dbReference type="EC" id="2.7.4.-" evidence="4"/>
<protein>
    <recommendedName>
        <fullName evidence="4">ADP/GDP-polyphosphate phosphotransferase</fullName>
        <ecNumber evidence="4">2.7.4.-</ecNumber>
    </recommendedName>
    <alternativeName>
        <fullName evidence="4">Polyphosphate kinase PPK2</fullName>
    </alternativeName>
</protein>
<dbReference type="GO" id="GO:0008976">
    <property type="term" value="F:polyphosphate kinase activity"/>
    <property type="evidence" value="ECO:0007669"/>
    <property type="project" value="UniProtKB-EC"/>
</dbReference>
<dbReference type="PIRSF" id="PIRSF028756">
    <property type="entry name" value="PPK2_prd"/>
    <property type="match status" value="1"/>
</dbReference>
<dbReference type="InterPro" id="IPR022486">
    <property type="entry name" value="PPK2_PA0141"/>
</dbReference>
<proteinExistence type="inferred from homology"/>
<comment type="function">
    <text evidence="4">Uses inorganic polyphosphate (polyP) as a donor to convert GDP to GTP or ADP to ATP.</text>
</comment>
<comment type="subunit">
    <text evidence="4">Homotetramer.</text>
</comment>
<dbReference type="InterPro" id="IPR016898">
    <property type="entry name" value="Polyphosphate_phosphotransfera"/>
</dbReference>
<dbReference type="InterPro" id="IPR027417">
    <property type="entry name" value="P-loop_NTPase"/>
</dbReference>
<dbReference type="Proteomes" id="UP001520878">
    <property type="component" value="Unassembled WGS sequence"/>
</dbReference>
<evidence type="ECO:0000259" key="5">
    <source>
        <dbReference type="Pfam" id="PF03976"/>
    </source>
</evidence>
<evidence type="ECO:0000313" key="6">
    <source>
        <dbReference type="EMBL" id="MCC2615865.1"/>
    </source>
</evidence>